<dbReference type="GO" id="GO:0051301">
    <property type="term" value="P:cell division"/>
    <property type="evidence" value="ECO:0007669"/>
    <property type="project" value="UniProtKB-KW"/>
</dbReference>
<comment type="similarity">
    <text evidence="10 12">Belongs to the EPSP synthase family. MurA subfamily.</text>
</comment>
<evidence type="ECO:0000256" key="10">
    <source>
        <dbReference type="ARBA" id="ARBA00038367"/>
    </source>
</evidence>
<name>A0A7T5RJ51_9BACT</name>
<keyword evidence="5 12" id="KW-0808">Transferase</keyword>
<evidence type="ECO:0000259" key="13">
    <source>
        <dbReference type="Pfam" id="PF00275"/>
    </source>
</evidence>
<feature type="active site" description="Proton donor" evidence="12">
    <location>
        <position position="115"/>
    </location>
</feature>
<evidence type="ECO:0000256" key="6">
    <source>
        <dbReference type="ARBA" id="ARBA00022960"/>
    </source>
</evidence>
<dbReference type="GO" id="GO:0019277">
    <property type="term" value="P:UDP-N-acetylgalactosamine biosynthetic process"/>
    <property type="evidence" value="ECO:0007669"/>
    <property type="project" value="InterPro"/>
</dbReference>
<dbReference type="CDD" id="cd01555">
    <property type="entry name" value="UdpNAET"/>
    <property type="match status" value="1"/>
</dbReference>
<evidence type="ECO:0000256" key="4">
    <source>
        <dbReference type="ARBA" id="ARBA00022618"/>
    </source>
</evidence>
<keyword evidence="7 12" id="KW-0573">Peptidoglycan synthesis</keyword>
<dbReference type="EC" id="2.5.1.7" evidence="12"/>
<dbReference type="InterPro" id="IPR001986">
    <property type="entry name" value="Enolpyruvate_Tfrase_dom"/>
</dbReference>
<comment type="subcellular location">
    <subcellularLocation>
        <location evidence="1 12">Cytoplasm</location>
    </subcellularLocation>
</comment>
<reference evidence="14 15" key="1">
    <citation type="submission" date="2020-07" db="EMBL/GenBank/DDBJ databases">
        <title>Huge and variable diversity of episymbiotic CPR bacteria and DPANN archaea in groundwater ecosystems.</title>
        <authorList>
            <person name="He C.Y."/>
            <person name="Keren R."/>
            <person name="Whittaker M."/>
            <person name="Farag I.F."/>
            <person name="Doudna J."/>
            <person name="Cate J.H.D."/>
            <person name="Banfield J.F."/>
        </authorList>
    </citation>
    <scope>NUCLEOTIDE SEQUENCE [LARGE SCALE GENOMIC DNA]</scope>
    <source>
        <strain evidence="14">NC_groundwater_541_Ag_S-0.1um_46_50</strain>
    </source>
</reference>
<dbReference type="Proteomes" id="UP000595618">
    <property type="component" value="Chromosome"/>
</dbReference>
<evidence type="ECO:0000256" key="3">
    <source>
        <dbReference type="ARBA" id="ARBA00022490"/>
    </source>
</evidence>
<keyword evidence="3 12" id="KW-0963">Cytoplasm</keyword>
<dbReference type="InterPro" id="IPR050068">
    <property type="entry name" value="MurA_subfamily"/>
</dbReference>
<dbReference type="UniPathway" id="UPA00219"/>
<protein>
    <recommendedName>
        <fullName evidence="12">UDP-N-acetylglucosamine 1-carboxyvinyltransferase</fullName>
        <ecNumber evidence="12">2.5.1.7</ecNumber>
    </recommendedName>
    <alternativeName>
        <fullName evidence="12">Enoylpyruvate transferase</fullName>
    </alternativeName>
    <alternativeName>
        <fullName evidence="12">UDP-N-acetylglucosamine enolpyruvyl transferase</fullName>
        <shortName evidence="12">EPT</shortName>
    </alternativeName>
</protein>
<dbReference type="NCBIfam" id="TIGR01072">
    <property type="entry name" value="murA"/>
    <property type="match status" value="1"/>
</dbReference>
<evidence type="ECO:0000256" key="12">
    <source>
        <dbReference type="HAMAP-Rule" id="MF_00111"/>
    </source>
</evidence>
<dbReference type="InterPro" id="IPR036968">
    <property type="entry name" value="Enolpyruvate_Tfrase_sf"/>
</dbReference>
<feature type="modified residue" description="2-(S-cysteinyl)pyruvic acid O-phosphothioketal" evidence="12">
    <location>
        <position position="115"/>
    </location>
</feature>
<comment type="caution">
    <text evidence="12">Lacks conserved residue(s) required for the propagation of feature annotation.</text>
</comment>
<comment type="pathway">
    <text evidence="2 12">Cell wall biogenesis; peptidoglycan biosynthesis.</text>
</comment>
<keyword evidence="8 12" id="KW-0131">Cell cycle</keyword>
<dbReference type="PANTHER" id="PTHR43783">
    <property type="entry name" value="UDP-N-ACETYLGLUCOSAMINE 1-CARBOXYVINYLTRANSFERASE"/>
    <property type="match status" value="1"/>
</dbReference>
<dbReference type="Pfam" id="PF00275">
    <property type="entry name" value="EPSP_synthase"/>
    <property type="match status" value="1"/>
</dbReference>
<dbReference type="GO" id="GO:0008360">
    <property type="term" value="P:regulation of cell shape"/>
    <property type="evidence" value="ECO:0007669"/>
    <property type="project" value="UniProtKB-KW"/>
</dbReference>
<keyword evidence="4 12" id="KW-0132">Cell division</keyword>
<dbReference type="GO" id="GO:0071555">
    <property type="term" value="P:cell wall organization"/>
    <property type="evidence" value="ECO:0007669"/>
    <property type="project" value="UniProtKB-KW"/>
</dbReference>
<dbReference type="PANTHER" id="PTHR43783:SF1">
    <property type="entry name" value="UDP-N-ACETYLGLUCOSAMINE 1-CARBOXYVINYLTRANSFERASE"/>
    <property type="match status" value="1"/>
</dbReference>
<evidence type="ECO:0000313" key="14">
    <source>
        <dbReference type="EMBL" id="QQG45113.1"/>
    </source>
</evidence>
<dbReference type="Gene3D" id="3.65.10.10">
    <property type="entry name" value="Enolpyruvate transferase domain"/>
    <property type="match status" value="2"/>
</dbReference>
<feature type="binding site" evidence="12">
    <location>
        <position position="91"/>
    </location>
    <ligand>
        <name>UDP-N-acetyl-alpha-D-glucosamine</name>
        <dbReference type="ChEBI" id="CHEBI:57705"/>
    </ligand>
</feature>
<accession>A0A7T5RJ51</accession>
<feature type="binding site" evidence="12">
    <location>
        <position position="304"/>
    </location>
    <ligand>
        <name>UDP-N-acetyl-alpha-D-glucosamine</name>
        <dbReference type="ChEBI" id="CHEBI:57705"/>
    </ligand>
</feature>
<comment type="catalytic activity">
    <reaction evidence="11 12">
        <text>phosphoenolpyruvate + UDP-N-acetyl-alpha-D-glucosamine = UDP-N-acetyl-3-O-(1-carboxyvinyl)-alpha-D-glucosamine + phosphate</text>
        <dbReference type="Rhea" id="RHEA:18681"/>
        <dbReference type="ChEBI" id="CHEBI:43474"/>
        <dbReference type="ChEBI" id="CHEBI:57705"/>
        <dbReference type="ChEBI" id="CHEBI:58702"/>
        <dbReference type="ChEBI" id="CHEBI:68483"/>
        <dbReference type="EC" id="2.5.1.7"/>
    </reaction>
</comment>
<evidence type="ECO:0000256" key="11">
    <source>
        <dbReference type="ARBA" id="ARBA00047527"/>
    </source>
</evidence>
<dbReference type="GO" id="GO:0008760">
    <property type="term" value="F:UDP-N-acetylglucosamine 1-carboxyvinyltransferase activity"/>
    <property type="evidence" value="ECO:0007669"/>
    <property type="project" value="UniProtKB-UniRule"/>
</dbReference>
<dbReference type="InterPro" id="IPR013792">
    <property type="entry name" value="RNA3'P_cycl/enolpyr_Trfase_a/b"/>
</dbReference>
<feature type="binding site" evidence="12">
    <location>
        <position position="326"/>
    </location>
    <ligand>
        <name>UDP-N-acetyl-alpha-D-glucosamine</name>
        <dbReference type="ChEBI" id="CHEBI:57705"/>
    </ligand>
</feature>
<gene>
    <name evidence="12 14" type="primary">murA</name>
    <name evidence="14" type="ORF">HYW89_03900</name>
</gene>
<dbReference type="GO" id="GO:0005737">
    <property type="term" value="C:cytoplasm"/>
    <property type="evidence" value="ECO:0007669"/>
    <property type="project" value="UniProtKB-SubCell"/>
</dbReference>
<evidence type="ECO:0000256" key="9">
    <source>
        <dbReference type="ARBA" id="ARBA00023316"/>
    </source>
</evidence>
<dbReference type="InterPro" id="IPR005750">
    <property type="entry name" value="UDP_GlcNAc_COvinyl_MurA"/>
</dbReference>
<comment type="function">
    <text evidence="12">Cell wall formation. Adds enolpyruvyl to UDP-N-acetylglucosamine.</text>
</comment>
<evidence type="ECO:0000256" key="2">
    <source>
        <dbReference type="ARBA" id="ARBA00004752"/>
    </source>
</evidence>
<evidence type="ECO:0000256" key="8">
    <source>
        <dbReference type="ARBA" id="ARBA00023306"/>
    </source>
</evidence>
<organism evidence="14 15">
    <name type="scientific">Candidatus Sungiibacteriota bacterium</name>
    <dbReference type="NCBI Taxonomy" id="2750080"/>
    <lineage>
        <taxon>Bacteria</taxon>
        <taxon>Candidatus Sungiibacteriota</taxon>
    </lineage>
</organism>
<keyword evidence="12" id="KW-0670">Pyruvate</keyword>
<keyword evidence="9 12" id="KW-0961">Cell wall biogenesis/degradation</keyword>
<proteinExistence type="inferred from homology"/>
<dbReference type="SUPFAM" id="SSF55205">
    <property type="entry name" value="EPT/RTPC-like"/>
    <property type="match status" value="1"/>
</dbReference>
<evidence type="ECO:0000256" key="5">
    <source>
        <dbReference type="ARBA" id="ARBA00022679"/>
    </source>
</evidence>
<dbReference type="EMBL" id="CP066690">
    <property type="protein sequence ID" value="QQG45113.1"/>
    <property type="molecule type" value="Genomic_DNA"/>
</dbReference>
<dbReference type="AlphaFoldDB" id="A0A7T5RJ51"/>
<evidence type="ECO:0000256" key="1">
    <source>
        <dbReference type="ARBA" id="ARBA00004496"/>
    </source>
</evidence>
<feature type="domain" description="Enolpyruvate transferase" evidence="13">
    <location>
        <begin position="7"/>
        <end position="421"/>
    </location>
</feature>
<sequence>MERLVIKGGRPLVGEVEVRGSKNAASKLIVASLLTKEPCVIENVPLSAEIDITRELCEYVGSDIHVEGRKMTIQTRAIKNFSVSELSRKNRIPILAIGPLLHRSGRAEVPVLGGCPIGHRPVNFHIEALNKLGARIERRERSYFAQASELQGAEIYFPYPSVGATENVLLSAVLAQGKTIVVNAAIEPEIMNLVDMLVKMGARISVDEMSRRVEIEGVSRLGGVAISVMPDRNEAVSFVTAALATDGDIFIKNIETRYLHSFMEKVAALGAYYEVQEGGIRFFGEKPYRAVSLDTAPHPAFMTDWQQPFLVLLTQARGKSIIHETVYEDRFGYTKDLQRMGADIMVSDECPEGSKCRFYGQTFNHVAHVFGPTKLRGGEITMTDIRAGMAHIVAALAAEGESVISGVEHVDRGYERIDERLRELGADIKRV</sequence>
<evidence type="ECO:0000313" key="15">
    <source>
        <dbReference type="Proteomes" id="UP000595618"/>
    </source>
</evidence>
<keyword evidence="6 12" id="KW-0133">Cell shape</keyword>
<dbReference type="GO" id="GO:0009252">
    <property type="term" value="P:peptidoglycan biosynthetic process"/>
    <property type="evidence" value="ECO:0007669"/>
    <property type="project" value="UniProtKB-UniRule"/>
</dbReference>
<dbReference type="HAMAP" id="MF_00111">
    <property type="entry name" value="MurA"/>
    <property type="match status" value="1"/>
</dbReference>
<feature type="binding site" evidence="12">
    <location>
        <begin position="22"/>
        <end position="23"/>
    </location>
    <ligand>
        <name>phosphoenolpyruvate</name>
        <dbReference type="ChEBI" id="CHEBI:58702"/>
    </ligand>
</feature>
<dbReference type="NCBIfam" id="NF006873">
    <property type="entry name" value="PRK09369.1"/>
    <property type="match status" value="1"/>
</dbReference>
<evidence type="ECO:0000256" key="7">
    <source>
        <dbReference type="ARBA" id="ARBA00022984"/>
    </source>
</evidence>